<keyword evidence="8 21" id="KW-0723">Serine/threonine-protein kinase</keyword>
<dbReference type="OrthoDB" id="205248at2759"/>
<proteinExistence type="inferred from homology"/>
<dbReference type="InterPro" id="IPR018935">
    <property type="entry name" value="RIO_kinase_CS"/>
</dbReference>
<feature type="active site" description="4-aspartylphosphate intermediate" evidence="22">
    <location>
        <position position="302"/>
    </location>
</feature>
<comment type="subunit">
    <text evidence="20">Associates with the precursor of the 40S ribosome subunit. Interacts (via its N-terminus) with PRMT5 (via its N-terminus). Interacts with WDR77. Found in a PRMT5 complex composed of PRMT5, WDR77 and RIOK1. Interacts (via its C-terminus) with NCL; this interaction targets NCL for PRTM5 methylation.</text>
</comment>
<dbReference type="GO" id="GO:0042254">
    <property type="term" value="P:ribosome biogenesis"/>
    <property type="evidence" value="ECO:0007669"/>
    <property type="project" value="UniProtKB-KW"/>
</dbReference>
<feature type="compositionally biased region" description="Basic residues" evidence="25">
    <location>
        <begin position="507"/>
        <end position="532"/>
    </location>
</feature>
<dbReference type="Gene3D" id="1.10.510.10">
    <property type="entry name" value="Transferase(Phosphotransferase) domain 1"/>
    <property type="match status" value="1"/>
</dbReference>
<dbReference type="PIRSF" id="PIRSF038147">
    <property type="entry name" value="Ser/Thr_PK_RIO1"/>
    <property type="match status" value="1"/>
</dbReference>
<keyword evidence="13" id="KW-0378">Hydrolase</keyword>
<dbReference type="Proteomes" id="UP000276133">
    <property type="component" value="Unassembled WGS sequence"/>
</dbReference>
<accession>A0A3M7S6D1</accession>
<keyword evidence="9 21" id="KW-0808">Transferase</keyword>
<evidence type="ECO:0000259" key="26">
    <source>
        <dbReference type="SMART" id="SM00090"/>
    </source>
</evidence>
<evidence type="ECO:0000256" key="11">
    <source>
        <dbReference type="ARBA" id="ARBA00022741"/>
    </source>
</evidence>
<evidence type="ECO:0000256" key="24">
    <source>
        <dbReference type="PIRSR" id="PIRSR038147-3"/>
    </source>
</evidence>
<evidence type="ECO:0000256" key="17">
    <source>
        <dbReference type="ARBA" id="ARBA00048679"/>
    </source>
</evidence>
<evidence type="ECO:0000256" key="19">
    <source>
        <dbReference type="ARBA" id="ARBA00057025"/>
    </source>
</evidence>
<feature type="region of interest" description="Disordered" evidence="25">
    <location>
        <begin position="430"/>
        <end position="532"/>
    </location>
</feature>
<dbReference type="SMART" id="SM00090">
    <property type="entry name" value="RIO"/>
    <property type="match status" value="1"/>
</dbReference>
<feature type="binding site" evidence="23">
    <location>
        <position position="169"/>
    </location>
    <ligand>
        <name>ATP</name>
        <dbReference type="ChEBI" id="CHEBI:30616"/>
    </ligand>
</feature>
<evidence type="ECO:0000256" key="23">
    <source>
        <dbReference type="PIRSR" id="PIRSR038147-2"/>
    </source>
</evidence>
<evidence type="ECO:0000256" key="22">
    <source>
        <dbReference type="PIRSR" id="PIRSR038147-1"/>
    </source>
</evidence>
<dbReference type="InterPro" id="IPR000687">
    <property type="entry name" value="RIO_kinase"/>
</dbReference>
<evidence type="ECO:0000256" key="4">
    <source>
        <dbReference type="ARBA" id="ARBA00012513"/>
    </source>
</evidence>
<evidence type="ECO:0000256" key="13">
    <source>
        <dbReference type="ARBA" id="ARBA00022801"/>
    </source>
</evidence>
<dbReference type="InterPro" id="IPR011009">
    <property type="entry name" value="Kinase-like_dom_sf"/>
</dbReference>
<dbReference type="PROSITE" id="PS01245">
    <property type="entry name" value="RIO1"/>
    <property type="match status" value="1"/>
</dbReference>
<evidence type="ECO:0000256" key="12">
    <source>
        <dbReference type="ARBA" id="ARBA00022777"/>
    </source>
</evidence>
<evidence type="ECO:0000256" key="7">
    <source>
        <dbReference type="ARBA" id="ARBA00022517"/>
    </source>
</evidence>
<dbReference type="GO" id="GO:0005737">
    <property type="term" value="C:cytoplasm"/>
    <property type="evidence" value="ECO:0007669"/>
    <property type="project" value="UniProtKB-SubCell"/>
</dbReference>
<dbReference type="GO" id="GO:0046872">
    <property type="term" value="F:metal ion binding"/>
    <property type="evidence" value="ECO:0007669"/>
    <property type="project" value="UniProtKB-KW"/>
</dbReference>
<keyword evidence="11 21" id="KW-0547">Nucleotide-binding</keyword>
<evidence type="ECO:0000256" key="9">
    <source>
        <dbReference type="ARBA" id="ARBA00022679"/>
    </source>
</evidence>
<keyword evidence="12 21" id="KW-0418">Kinase</keyword>
<keyword evidence="7" id="KW-0690">Ribosome biogenesis</keyword>
<keyword evidence="10" id="KW-0479">Metal-binding</keyword>
<keyword evidence="15" id="KW-0460">Magnesium</keyword>
<dbReference type="Pfam" id="PF01163">
    <property type="entry name" value="RIO1"/>
    <property type="match status" value="1"/>
</dbReference>
<dbReference type="Gene3D" id="3.30.200.20">
    <property type="entry name" value="Phosphorylase Kinase, domain 1"/>
    <property type="match status" value="1"/>
</dbReference>
<keyword evidence="6" id="KW-0963">Cytoplasm</keyword>
<comment type="function">
    <text evidence="19">Involved in the final steps of cytoplasmic maturation of the 40S ribosomal subunit. Involved in processing of 18S-E pre-rRNA to the mature 18S rRNA. Required for the recycling of NOB1 and PNO1 from the late 40S precursor. The association with the very late 40S subunit intermediate may involve a translation-like checkpoint point cycle preceeding the binding to the 60S ribosomal subunit. Despite the protein kinase domain is proposed to act predominantly as an ATPase. The catalytic activity regulates its dynamic association with the 40S subunit. In addition to its role in ribosomal biogenesis acts as an adapter protein by recruiting NCL/nucleolin the to PRMT5 complex for its symmetrical methylation.</text>
</comment>
<dbReference type="FunFam" id="1.10.510.10:FF:000232">
    <property type="entry name" value="Serine/threonine-protein kinase RIO1"/>
    <property type="match status" value="1"/>
</dbReference>
<comment type="similarity">
    <text evidence="3 21">Belongs to the protein kinase superfamily. RIO-type Ser/Thr kinase family.</text>
</comment>
<dbReference type="InterPro" id="IPR017407">
    <property type="entry name" value="Ser/Thr_kinase_Rio1"/>
</dbReference>
<comment type="catalytic activity">
    <reaction evidence="18">
        <text>ATP + H2O = ADP + phosphate + H(+)</text>
        <dbReference type="Rhea" id="RHEA:13065"/>
        <dbReference type="ChEBI" id="CHEBI:15377"/>
        <dbReference type="ChEBI" id="CHEBI:15378"/>
        <dbReference type="ChEBI" id="CHEBI:30616"/>
        <dbReference type="ChEBI" id="CHEBI:43474"/>
        <dbReference type="ChEBI" id="CHEBI:456216"/>
    </reaction>
</comment>
<protein>
    <recommendedName>
        <fullName evidence="5 21">Serine/threonine-protein kinase RIO1</fullName>
        <ecNumber evidence="4 21">2.7.11.1</ecNumber>
    </recommendedName>
</protein>
<feature type="compositionally biased region" description="Basic and acidic residues" evidence="25">
    <location>
        <begin position="478"/>
        <end position="492"/>
    </location>
</feature>
<keyword evidence="28" id="KW-1185">Reference proteome</keyword>
<dbReference type="GO" id="GO:0016887">
    <property type="term" value="F:ATP hydrolysis activity"/>
    <property type="evidence" value="ECO:0007669"/>
    <property type="project" value="RHEA"/>
</dbReference>
<dbReference type="GO" id="GO:0004674">
    <property type="term" value="F:protein serine/threonine kinase activity"/>
    <property type="evidence" value="ECO:0007669"/>
    <property type="project" value="UniProtKB-KW"/>
</dbReference>
<dbReference type="InterPro" id="IPR051272">
    <property type="entry name" value="RIO-type_Ser/Thr_kinase"/>
</dbReference>
<dbReference type="EMBL" id="REGN01001950">
    <property type="protein sequence ID" value="RNA31356.1"/>
    <property type="molecule type" value="Genomic_DNA"/>
</dbReference>
<evidence type="ECO:0000256" key="2">
    <source>
        <dbReference type="ARBA" id="ARBA00004496"/>
    </source>
</evidence>
<feature type="domain" description="RIO kinase" evidence="26">
    <location>
        <begin position="111"/>
        <end position="348"/>
    </location>
</feature>
<gene>
    <name evidence="27" type="ORF">BpHYR1_017727</name>
</gene>
<comment type="subcellular location">
    <subcellularLocation>
        <location evidence="2">Cytoplasm</location>
    </subcellularLocation>
</comment>
<comment type="caution">
    <text evidence="27">The sequence shown here is derived from an EMBL/GenBank/DDBJ whole genome shotgun (WGS) entry which is preliminary data.</text>
</comment>
<evidence type="ECO:0000256" key="14">
    <source>
        <dbReference type="ARBA" id="ARBA00022840"/>
    </source>
</evidence>
<feature type="binding site" evidence="23">
    <location>
        <position position="241"/>
    </location>
    <ligand>
        <name>ATP</name>
        <dbReference type="ChEBI" id="CHEBI:30616"/>
    </ligand>
</feature>
<evidence type="ECO:0000256" key="15">
    <source>
        <dbReference type="ARBA" id="ARBA00022842"/>
    </source>
</evidence>
<evidence type="ECO:0000256" key="8">
    <source>
        <dbReference type="ARBA" id="ARBA00022527"/>
    </source>
</evidence>
<feature type="compositionally biased region" description="Acidic residues" evidence="25">
    <location>
        <begin position="445"/>
        <end position="470"/>
    </location>
</feature>
<evidence type="ECO:0000256" key="20">
    <source>
        <dbReference type="ARBA" id="ARBA00063876"/>
    </source>
</evidence>
<sequence length="532" mass="62149">MINDPTLVDQFEDAEENVEEIAVVQNENEDHWDEDEEEFSDFDEDFTEIKGPNAQNTYNKLGNGAAKKTHFQPNQKVMEKYIDKINIDKYEPIATKLNNCLEISDKIRGKDKSDRATVEQVMDPRTRMIIFKMIQRGVVNELNGCISTGKEANVYHSTTNDNNGDLAVKVYKTSILTFKDRDKYVTGEFRFRHGYCKHNPRKMVRTWAEKEFRNLTRIHQAGIKCPEPIFLRSHVLVMRFIGEDGFPAPLLKDANISESQARKLYLDSVKLVHRIYNISKLVHADLSEFNILFFKEEIFVIDVSQSVEHDHPHALEFLRKDCSNINEFFRKKNVPVLTVKELFDFVTDPTINESNMNDYLNKMMEITSNRKNLAHTEKVDDEVFKHSYIPYTMNDVVDIERDFRRAKQGENLIYTTLLGLNPDLSKPREAPVILEKEEETKVIDQSEESSEEEEESEESENSESESEDEDGTIKVCKINREIHHRPRDESPNSRRTRKAAVKEERREKRKSKTPKHMKKRAEKIAKIKKHSK</sequence>
<comment type="cofactor">
    <cofactor evidence="1 24">
        <name>Mg(2+)</name>
        <dbReference type="ChEBI" id="CHEBI:18420"/>
    </cofactor>
</comment>
<evidence type="ECO:0000256" key="16">
    <source>
        <dbReference type="ARBA" id="ARBA00047899"/>
    </source>
</evidence>
<comment type="catalytic activity">
    <reaction evidence="16 21">
        <text>L-threonyl-[protein] + ATP = O-phospho-L-threonyl-[protein] + ADP + H(+)</text>
        <dbReference type="Rhea" id="RHEA:46608"/>
        <dbReference type="Rhea" id="RHEA-COMP:11060"/>
        <dbReference type="Rhea" id="RHEA-COMP:11605"/>
        <dbReference type="ChEBI" id="CHEBI:15378"/>
        <dbReference type="ChEBI" id="CHEBI:30013"/>
        <dbReference type="ChEBI" id="CHEBI:30616"/>
        <dbReference type="ChEBI" id="CHEBI:61977"/>
        <dbReference type="ChEBI" id="CHEBI:456216"/>
        <dbReference type="EC" id="2.7.11.1"/>
    </reaction>
</comment>
<dbReference type="GO" id="GO:0106310">
    <property type="term" value="F:protein serine kinase activity"/>
    <property type="evidence" value="ECO:0007669"/>
    <property type="project" value="RHEA"/>
</dbReference>
<dbReference type="CDD" id="cd05147">
    <property type="entry name" value="RIO1_euk"/>
    <property type="match status" value="1"/>
</dbReference>
<dbReference type="SUPFAM" id="SSF56112">
    <property type="entry name" value="Protein kinase-like (PK-like)"/>
    <property type="match status" value="1"/>
</dbReference>
<dbReference type="InterPro" id="IPR018934">
    <property type="entry name" value="RIO_dom"/>
</dbReference>
<reference evidence="27 28" key="1">
    <citation type="journal article" date="2018" name="Sci. Rep.">
        <title>Genomic signatures of local adaptation to the degree of environmental predictability in rotifers.</title>
        <authorList>
            <person name="Franch-Gras L."/>
            <person name="Hahn C."/>
            <person name="Garcia-Roger E.M."/>
            <person name="Carmona M.J."/>
            <person name="Serra M."/>
            <person name="Gomez A."/>
        </authorList>
    </citation>
    <scope>NUCLEOTIDE SEQUENCE [LARGE SCALE GENOMIC DNA]</scope>
    <source>
        <strain evidence="27">HYR1</strain>
    </source>
</reference>
<organism evidence="27 28">
    <name type="scientific">Brachionus plicatilis</name>
    <name type="common">Marine rotifer</name>
    <name type="synonym">Brachionus muelleri</name>
    <dbReference type="NCBI Taxonomy" id="10195"/>
    <lineage>
        <taxon>Eukaryota</taxon>
        <taxon>Metazoa</taxon>
        <taxon>Spiralia</taxon>
        <taxon>Gnathifera</taxon>
        <taxon>Rotifera</taxon>
        <taxon>Eurotatoria</taxon>
        <taxon>Monogononta</taxon>
        <taxon>Pseudotrocha</taxon>
        <taxon>Ploima</taxon>
        <taxon>Brachionidae</taxon>
        <taxon>Brachionus</taxon>
    </lineage>
</organism>
<feature type="active site" description="Proton acceptor" evidence="22">
    <location>
        <position position="285"/>
    </location>
</feature>
<evidence type="ECO:0000256" key="1">
    <source>
        <dbReference type="ARBA" id="ARBA00001946"/>
    </source>
</evidence>
<evidence type="ECO:0000256" key="5">
    <source>
        <dbReference type="ARBA" id="ARBA00016038"/>
    </source>
</evidence>
<evidence type="ECO:0000256" key="21">
    <source>
        <dbReference type="PIRNR" id="PIRNR038147"/>
    </source>
</evidence>
<dbReference type="FunFam" id="3.30.200.20:FF:000148">
    <property type="entry name" value="Serine/threonine-protein kinase RIO1"/>
    <property type="match status" value="1"/>
</dbReference>
<dbReference type="PANTHER" id="PTHR45723">
    <property type="entry name" value="SERINE/THREONINE-PROTEIN KINASE RIO1"/>
    <property type="match status" value="1"/>
</dbReference>
<comment type="catalytic activity">
    <reaction evidence="17 21">
        <text>L-seryl-[protein] + ATP = O-phospho-L-seryl-[protein] + ADP + H(+)</text>
        <dbReference type="Rhea" id="RHEA:17989"/>
        <dbReference type="Rhea" id="RHEA-COMP:9863"/>
        <dbReference type="Rhea" id="RHEA-COMP:11604"/>
        <dbReference type="ChEBI" id="CHEBI:15378"/>
        <dbReference type="ChEBI" id="CHEBI:29999"/>
        <dbReference type="ChEBI" id="CHEBI:30616"/>
        <dbReference type="ChEBI" id="CHEBI:83421"/>
        <dbReference type="ChEBI" id="CHEBI:456216"/>
        <dbReference type="EC" id="2.7.11.1"/>
    </reaction>
</comment>
<evidence type="ECO:0000256" key="3">
    <source>
        <dbReference type="ARBA" id="ARBA00009196"/>
    </source>
</evidence>
<name>A0A3M7S6D1_BRAPC</name>
<dbReference type="EC" id="2.7.11.1" evidence="4 21"/>
<evidence type="ECO:0000256" key="25">
    <source>
        <dbReference type="SAM" id="MobiDB-lite"/>
    </source>
</evidence>
<dbReference type="AlphaFoldDB" id="A0A3M7S6D1"/>
<feature type="binding site" evidence="24">
    <location>
        <position position="302"/>
    </location>
    <ligand>
        <name>Mg(2+)</name>
        <dbReference type="ChEBI" id="CHEBI:18420"/>
    </ligand>
</feature>
<evidence type="ECO:0000256" key="6">
    <source>
        <dbReference type="ARBA" id="ARBA00022490"/>
    </source>
</evidence>
<feature type="compositionally biased region" description="Basic and acidic residues" evidence="25">
    <location>
        <begin position="430"/>
        <end position="444"/>
    </location>
</feature>
<feature type="binding site" evidence="24">
    <location>
        <position position="290"/>
    </location>
    <ligand>
        <name>Mg(2+)</name>
        <dbReference type="ChEBI" id="CHEBI:18420"/>
    </ligand>
</feature>
<keyword evidence="14 21" id="KW-0067">ATP-binding</keyword>
<evidence type="ECO:0000256" key="10">
    <source>
        <dbReference type="ARBA" id="ARBA00022723"/>
    </source>
</evidence>
<dbReference type="GO" id="GO:0005524">
    <property type="term" value="F:ATP binding"/>
    <property type="evidence" value="ECO:0007669"/>
    <property type="project" value="UniProtKB-KW"/>
</dbReference>
<evidence type="ECO:0000313" key="28">
    <source>
        <dbReference type="Proteomes" id="UP000276133"/>
    </source>
</evidence>
<evidence type="ECO:0000256" key="18">
    <source>
        <dbReference type="ARBA" id="ARBA00049360"/>
    </source>
</evidence>
<evidence type="ECO:0000313" key="27">
    <source>
        <dbReference type="EMBL" id="RNA31356.1"/>
    </source>
</evidence>
<dbReference type="STRING" id="10195.A0A3M7S6D1"/>